<sequence>MNSDRTMTNKVVHKEASRNATGASVLPPSAPTYQVPAITVSSAEKGILWQEPLVGDSQETEPENVKNYLGIRILITIVTTFVLISIIPIMLIDLLPSPEVALPLSNTSSDSDIVHRSFPLDSRSGNSKWNYAKLCEPREGKCQFGTYSTKHHPSNRTLLWLDEGCEKRHFKAYCPRCPEKKTWVLDTAQLHGSVSSPGTPFFPFQLLVKFPHPDNFTDIPSIIYYDEESSRHGKMVGSWYSPDSDLEFFSLLWFDCFAGLDVK</sequence>
<dbReference type="AlphaFoldDB" id="A0A2J6SUN8"/>
<gene>
    <name evidence="2" type="ORF">K444DRAFT_667473</name>
</gene>
<dbReference type="RefSeq" id="XP_024731297.1">
    <property type="nucleotide sequence ID" value="XM_024887300.1"/>
</dbReference>
<keyword evidence="1" id="KW-0812">Transmembrane</keyword>
<keyword evidence="1" id="KW-0472">Membrane</keyword>
<accession>A0A2J6SUN8</accession>
<dbReference type="EMBL" id="KZ613865">
    <property type="protein sequence ID" value="PMD54393.1"/>
    <property type="molecule type" value="Genomic_DNA"/>
</dbReference>
<proteinExistence type="predicted"/>
<feature type="transmembrane region" description="Helical" evidence="1">
    <location>
        <begin position="73"/>
        <end position="95"/>
    </location>
</feature>
<organism evidence="2 3">
    <name type="scientific">Hyaloscypha bicolor E</name>
    <dbReference type="NCBI Taxonomy" id="1095630"/>
    <lineage>
        <taxon>Eukaryota</taxon>
        <taxon>Fungi</taxon>
        <taxon>Dikarya</taxon>
        <taxon>Ascomycota</taxon>
        <taxon>Pezizomycotina</taxon>
        <taxon>Leotiomycetes</taxon>
        <taxon>Helotiales</taxon>
        <taxon>Hyaloscyphaceae</taxon>
        <taxon>Hyaloscypha</taxon>
        <taxon>Hyaloscypha bicolor</taxon>
    </lineage>
</organism>
<dbReference type="GeneID" id="36595376"/>
<protein>
    <submittedName>
        <fullName evidence="2">Uncharacterized protein</fullName>
    </submittedName>
</protein>
<evidence type="ECO:0000256" key="1">
    <source>
        <dbReference type="SAM" id="Phobius"/>
    </source>
</evidence>
<keyword evidence="3" id="KW-1185">Reference proteome</keyword>
<name>A0A2J6SUN8_9HELO</name>
<dbReference type="InParanoid" id="A0A2J6SUN8"/>
<dbReference type="OrthoDB" id="3556373at2759"/>
<evidence type="ECO:0000313" key="3">
    <source>
        <dbReference type="Proteomes" id="UP000235371"/>
    </source>
</evidence>
<dbReference type="Proteomes" id="UP000235371">
    <property type="component" value="Unassembled WGS sequence"/>
</dbReference>
<reference evidence="2 3" key="1">
    <citation type="submission" date="2016-04" db="EMBL/GenBank/DDBJ databases">
        <title>A degradative enzymes factory behind the ericoid mycorrhizal symbiosis.</title>
        <authorList>
            <consortium name="DOE Joint Genome Institute"/>
            <person name="Martino E."/>
            <person name="Morin E."/>
            <person name="Grelet G."/>
            <person name="Kuo A."/>
            <person name="Kohler A."/>
            <person name="Daghino S."/>
            <person name="Barry K."/>
            <person name="Choi C."/>
            <person name="Cichocki N."/>
            <person name="Clum A."/>
            <person name="Copeland A."/>
            <person name="Hainaut M."/>
            <person name="Haridas S."/>
            <person name="Labutti K."/>
            <person name="Lindquist E."/>
            <person name="Lipzen A."/>
            <person name="Khouja H.-R."/>
            <person name="Murat C."/>
            <person name="Ohm R."/>
            <person name="Olson A."/>
            <person name="Spatafora J."/>
            <person name="Veneault-Fourrey C."/>
            <person name="Henrissat B."/>
            <person name="Grigoriev I."/>
            <person name="Martin F."/>
            <person name="Perotto S."/>
        </authorList>
    </citation>
    <scope>NUCLEOTIDE SEQUENCE [LARGE SCALE GENOMIC DNA]</scope>
    <source>
        <strain evidence="2 3">E</strain>
    </source>
</reference>
<keyword evidence="1" id="KW-1133">Transmembrane helix</keyword>
<evidence type="ECO:0000313" key="2">
    <source>
        <dbReference type="EMBL" id="PMD54393.1"/>
    </source>
</evidence>